<dbReference type="GO" id="GO:0008757">
    <property type="term" value="F:S-adenosylmethionine-dependent methyltransferase activity"/>
    <property type="evidence" value="ECO:0007669"/>
    <property type="project" value="InterPro"/>
</dbReference>
<dbReference type="Pfam" id="PF08241">
    <property type="entry name" value="Methyltransf_11"/>
    <property type="match status" value="1"/>
</dbReference>
<dbReference type="SUPFAM" id="SSF53335">
    <property type="entry name" value="S-adenosyl-L-methionine-dependent methyltransferases"/>
    <property type="match status" value="1"/>
</dbReference>
<dbReference type="InterPro" id="IPR013216">
    <property type="entry name" value="Methyltransf_11"/>
</dbReference>
<dbReference type="EMBL" id="CP045810">
    <property type="protein sequence ID" value="QHN40626.1"/>
    <property type="molecule type" value="Genomic_DNA"/>
</dbReference>
<dbReference type="InterPro" id="IPR029063">
    <property type="entry name" value="SAM-dependent_MTases_sf"/>
</dbReference>
<organism evidence="1">
    <name type="scientific">Gordonia amarae</name>
    <dbReference type="NCBI Taxonomy" id="36821"/>
    <lineage>
        <taxon>Bacteria</taxon>
        <taxon>Bacillati</taxon>
        <taxon>Actinomycetota</taxon>
        <taxon>Actinomycetes</taxon>
        <taxon>Mycobacteriales</taxon>
        <taxon>Gordoniaceae</taxon>
        <taxon>Gordonia</taxon>
    </lineage>
</organism>
<dbReference type="PANTHER" id="PTHR43591:SF24">
    <property type="entry name" value="2-METHOXY-6-POLYPRENYL-1,4-BENZOQUINOL METHYLASE, MITOCHONDRIAL"/>
    <property type="match status" value="1"/>
</dbReference>
<reference evidence="1" key="1">
    <citation type="journal article" date="2021" name="Nat. Microbiol.">
        <title>Cocultivation of an ultrasmall environmental parasitic bacterium with lytic ability against bacteria associated with wastewater foams.</title>
        <authorList>
            <person name="Batinovic S."/>
            <person name="Rose J.J.A."/>
            <person name="Ratcliffe J."/>
            <person name="Seviour R.J."/>
            <person name="Petrovski S."/>
        </authorList>
    </citation>
    <scope>NUCLEOTIDE SEQUENCE</scope>
    <source>
        <strain evidence="1">CON44</strain>
    </source>
</reference>
<keyword evidence="1" id="KW-0489">Methyltransferase</keyword>
<gene>
    <name evidence="1" type="ORF">GII30_17070</name>
</gene>
<dbReference type="AlphaFoldDB" id="A0A857LQU0"/>
<name>A0A857LQU0_9ACTN</name>
<protein>
    <submittedName>
        <fullName evidence="1">Methyltransferase domain-containing protein</fullName>
    </submittedName>
</protein>
<accession>A0A857LQU0</accession>
<dbReference type="GO" id="GO:0032259">
    <property type="term" value="P:methylation"/>
    <property type="evidence" value="ECO:0007669"/>
    <property type="project" value="UniProtKB-KW"/>
</dbReference>
<dbReference type="RefSeq" id="WP_005190364.1">
    <property type="nucleotide sequence ID" value="NZ_CP045804.1"/>
</dbReference>
<keyword evidence="1" id="KW-0808">Transferase</keyword>
<dbReference type="CDD" id="cd02440">
    <property type="entry name" value="AdoMet_MTases"/>
    <property type="match status" value="1"/>
</dbReference>
<evidence type="ECO:0000313" key="1">
    <source>
        <dbReference type="EMBL" id="QHN40626.1"/>
    </source>
</evidence>
<sequence>MTVSTDTADREIKARHRALWASGDYPSVADVIAPLGSRLVDAAGIRAGEAVLDVAAGAGNVAIPAARTGANVIATDLTPELLDVGRHLAAPEHLDITWQTADVEALPMPNAAFDVVTSCVGVMFAPFHQRGADEIARVCRSGGRIGLINWTPTGFIGELFTVMKPYAPAPPPGASAPVLWGDPDHVRTLFGTTITDAEFATEKLVVDRFETGAEFRDFFKDTYGPTIAAFRNIAANRGRVAELDAAMAGLADRYLAGGVMEWEYSLMTAHVR</sequence>
<dbReference type="PANTHER" id="PTHR43591">
    <property type="entry name" value="METHYLTRANSFERASE"/>
    <property type="match status" value="1"/>
</dbReference>
<proteinExistence type="predicted"/>
<dbReference type="Gene3D" id="3.40.50.150">
    <property type="entry name" value="Vaccinia Virus protein VP39"/>
    <property type="match status" value="1"/>
</dbReference>